<dbReference type="Proteomes" id="UP001054945">
    <property type="component" value="Unassembled WGS sequence"/>
</dbReference>
<reference evidence="1 2" key="1">
    <citation type="submission" date="2021-06" db="EMBL/GenBank/DDBJ databases">
        <title>Caerostris extrusa draft genome.</title>
        <authorList>
            <person name="Kono N."/>
            <person name="Arakawa K."/>
        </authorList>
    </citation>
    <scope>NUCLEOTIDE SEQUENCE [LARGE SCALE GENOMIC DNA]</scope>
</reference>
<proteinExistence type="predicted"/>
<evidence type="ECO:0000313" key="2">
    <source>
        <dbReference type="Proteomes" id="UP001054945"/>
    </source>
</evidence>
<dbReference type="EMBL" id="BPLR01009694">
    <property type="protein sequence ID" value="GIY33847.1"/>
    <property type="molecule type" value="Genomic_DNA"/>
</dbReference>
<keyword evidence="2" id="KW-1185">Reference proteome</keyword>
<sequence>MCDEGGWICGCTEREMIRHITGGPREGLRMMDWRLEKTTLNVEHAFASTYRSVMNRILHCFYDNQIVD</sequence>
<gene>
    <name evidence="1" type="ORF">CEXT_774941</name>
</gene>
<name>A0AAV4SK12_CAEEX</name>
<accession>A0AAV4SK12</accession>
<comment type="caution">
    <text evidence="1">The sequence shown here is derived from an EMBL/GenBank/DDBJ whole genome shotgun (WGS) entry which is preliminary data.</text>
</comment>
<protein>
    <submittedName>
        <fullName evidence="1">Uncharacterized protein</fullName>
    </submittedName>
</protein>
<dbReference type="AlphaFoldDB" id="A0AAV4SK12"/>
<organism evidence="1 2">
    <name type="scientific">Caerostris extrusa</name>
    <name type="common">Bark spider</name>
    <name type="synonym">Caerostris bankana</name>
    <dbReference type="NCBI Taxonomy" id="172846"/>
    <lineage>
        <taxon>Eukaryota</taxon>
        <taxon>Metazoa</taxon>
        <taxon>Ecdysozoa</taxon>
        <taxon>Arthropoda</taxon>
        <taxon>Chelicerata</taxon>
        <taxon>Arachnida</taxon>
        <taxon>Araneae</taxon>
        <taxon>Araneomorphae</taxon>
        <taxon>Entelegynae</taxon>
        <taxon>Araneoidea</taxon>
        <taxon>Araneidae</taxon>
        <taxon>Caerostris</taxon>
    </lineage>
</organism>
<evidence type="ECO:0000313" key="1">
    <source>
        <dbReference type="EMBL" id="GIY33847.1"/>
    </source>
</evidence>